<keyword evidence="2" id="KW-1185">Reference proteome</keyword>
<dbReference type="EMBL" id="OW240916">
    <property type="protein sequence ID" value="CAH2293990.1"/>
    <property type="molecule type" value="Genomic_DNA"/>
</dbReference>
<proteinExistence type="predicted"/>
<reference evidence="1" key="1">
    <citation type="submission" date="2022-03" db="EMBL/GenBank/DDBJ databases">
        <authorList>
            <person name="Alioto T."/>
            <person name="Alioto T."/>
            <person name="Gomez Garrido J."/>
        </authorList>
    </citation>
    <scope>NUCLEOTIDE SEQUENCE</scope>
</reference>
<accession>A0AAD1W9K6</accession>
<dbReference type="Proteomes" id="UP001295444">
    <property type="component" value="Chromosome 05"/>
</dbReference>
<evidence type="ECO:0000313" key="2">
    <source>
        <dbReference type="Proteomes" id="UP001295444"/>
    </source>
</evidence>
<sequence>MSDGGVFYNASLRPNHYMSHKHLRRMLPPLWQTSDRGLLRVADLRLTTVLFQMRA</sequence>
<gene>
    <name evidence="1" type="ORF">PECUL_23A047651</name>
</gene>
<protein>
    <submittedName>
        <fullName evidence="1">Uncharacterized protein</fullName>
    </submittedName>
</protein>
<feature type="non-terminal residue" evidence="1">
    <location>
        <position position="55"/>
    </location>
</feature>
<dbReference type="AlphaFoldDB" id="A0AAD1W9K6"/>
<organism evidence="1 2">
    <name type="scientific">Pelobates cultripes</name>
    <name type="common">Western spadefoot toad</name>
    <dbReference type="NCBI Taxonomy" id="61616"/>
    <lineage>
        <taxon>Eukaryota</taxon>
        <taxon>Metazoa</taxon>
        <taxon>Chordata</taxon>
        <taxon>Craniata</taxon>
        <taxon>Vertebrata</taxon>
        <taxon>Euteleostomi</taxon>
        <taxon>Amphibia</taxon>
        <taxon>Batrachia</taxon>
        <taxon>Anura</taxon>
        <taxon>Pelobatoidea</taxon>
        <taxon>Pelobatidae</taxon>
        <taxon>Pelobates</taxon>
    </lineage>
</organism>
<feature type="non-terminal residue" evidence="1">
    <location>
        <position position="1"/>
    </location>
</feature>
<name>A0AAD1W9K6_PELCU</name>
<evidence type="ECO:0000313" key="1">
    <source>
        <dbReference type="EMBL" id="CAH2293990.1"/>
    </source>
</evidence>